<dbReference type="AlphaFoldDB" id="A0AAN9KN37"/>
<reference evidence="1 2" key="1">
    <citation type="submission" date="2024-01" db="EMBL/GenBank/DDBJ databases">
        <title>The genomes of 5 underutilized Papilionoideae crops provide insights into root nodulation and disease resistanc.</title>
        <authorList>
            <person name="Jiang F."/>
        </authorList>
    </citation>
    <scope>NUCLEOTIDE SEQUENCE [LARGE SCALE GENOMIC DNA]</scope>
    <source>
        <strain evidence="1">LVBAO_FW01</strain>
        <tissue evidence="1">Leaves</tissue>
    </source>
</reference>
<gene>
    <name evidence="1" type="ORF">VNO77_30523</name>
</gene>
<sequence>MSVVQRVKLSQRSCMAKVLPLYDFSPNSGICSMTGTGVHHSRITYPNQYKTLARHWPFCMLIFDVACR</sequence>
<proteinExistence type="predicted"/>
<evidence type="ECO:0000313" key="2">
    <source>
        <dbReference type="Proteomes" id="UP001367508"/>
    </source>
</evidence>
<evidence type="ECO:0000313" key="1">
    <source>
        <dbReference type="EMBL" id="KAK7320755.1"/>
    </source>
</evidence>
<dbReference type="EMBL" id="JAYMYQ010000007">
    <property type="protein sequence ID" value="KAK7320755.1"/>
    <property type="molecule type" value="Genomic_DNA"/>
</dbReference>
<dbReference type="Proteomes" id="UP001367508">
    <property type="component" value="Unassembled WGS sequence"/>
</dbReference>
<keyword evidence="2" id="KW-1185">Reference proteome</keyword>
<name>A0AAN9KN37_CANGL</name>
<organism evidence="1 2">
    <name type="scientific">Canavalia gladiata</name>
    <name type="common">Sword bean</name>
    <name type="synonym">Dolichos gladiatus</name>
    <dbReference type="NCBI Taxonomy" id="3824"/>
    <lineage>
        <taxon>Eukaryota</taxon>
        <taxon>Viridiplantae</taxon>
        <taxon>Streptophyta</taxon>
        <taxon>Embryophyta</taxon>
        <taxon>Tracheophyta</taxon>
        <taxon>Spermatophyta</taxon>
        <taxon>Magnoliopsida</taxon>
        <taxon>eudicotyledons</taxon>
        <taxon>Gunneridae</taxon>
        <taxon>Pentapetalae</taxon>
        <taxon>rosids</taxon>
        <taxon>fabids</taxon>
        <taxon>Fabales</taxon>
        <taxon>Fabaceae</taxon>
        <taxon>Papilionoideae</taxon>
        <taxon>50 kb inversion clade</taxon>
        <taxon>NPAAA clade</taxon>
        <taxon>indigoferoid/millettioid clade</taxon>
        <taxon>Phaseoleae</taxon>
        <taxon>Canavalia</taxon>
    </lineage>
</organism>
<accession>A0AAN9KN37</accession>
<protein>
    <submittedName>
        <fullName evidence="1">Uncharacterized protein</fullName>
    </submittedName>
</protein>
<comment type="caution">
    <text evidence="1">The sequence shown here is derived from an EMBL/GenBank/DDBJ whole genome shotgun (WGS) entry which is preliminary data.</text>
</comment>